<evidence type="ECO:0000256" key="1">
    <source>
        <dbReference type="ARBA" id="ARBA00004123"/>
    </source>
</evidence>
<reference evidence="10" key="1">
    <citation type="submission" date="2021-01" db="EMBL/GenBank/DDBJ databases">
        <title>Caligus Genome Assembly.</title>
        <authorList>
            <person name="Gallardo-Escarate C."/>
        </authorList>
    </citation>
    <scope>NUCLEOTIDE SEQUENCE [LARGE SCALE GENOMIC DNA]</scope>
</reference>
<protein>
    <submittedName>
        <fullName evidence="9">Serine/arginine repetitive matrix protein 2like</fullName>
    </submittedName>
</protein>
<dbReference type="EMBL" id="CP045897">
    <property type="protein sequence ID" value="QQP51779.1"/>
    <property type="molecule type" value="Genomic_DNA"/>
</dbReference>
<evidence type="ECO:0000256" key="7">
    <source>
        <dbReference type="SAM" id="MobiDB-lite"/>
    </source>
</evidence>
<organism evidence="9 10">
    <name type="scientific">Caligus rogercresseyi</name>
    <name type="common">Sea louse</name>
    <dbReference type="NCBI Taxonomy" id="217165"/>
    <lineage>
        <taxon>Eukaryota</taxon>
        <taxon>Metazoa</taxon>
        <taxon>Ecdysozoa</taxon>
        <taxon>Arthropoda</taxon>
        <taxon>Crustacea</taxon>
        <taxon>Multicrustacea</taxon>
        <taxon>Hexanauplia</taxon>
        <taxon>Copepoda</taxon>
        <taxon>Siphonostomatoida</taxon>
        <taxon>Caligidae</taxon>
        <taxon>Caligus</taxon>
    </lineage>
</organism>
<dbReference type="GO" id="GO:0008380">
    <property type="term" value="P:RNA splicing"/>
    <property type="evidence" value="ECO:0007669"/>
    <property type="project" value="UniProtKB-KW"/>
</dbReference>
<evidence type="ECO:0000256" key="3">
    <source>
        <dbReference type="ARBA" id="ARBA00022664"/>
    </source>
</evidence>
<feature type="non-terminal residue" evidence="9">
    <location>
        <position position="116"/>
    </location>
</feature>
<evidence type="ECO:0000256" key="5">
    <source>
        <dbReference type="ARBA" id="ARBA00023187"/>
    </source>
</evidence>
<keyword evidence="4" id="KW-0747">Spliceosome</keyword>
<evidence type="ECO:0000259" key="8">
    <source>
        <dbReference type="SMART" id="SM01115"/>
    </source>
</evidence>
<keyword evidence="10" id="KW-1185">Reference proteome</keyword>
<keyword evidence="3" id="KW-0507">mRNA processing</keyword>
<dbReference type="GO" id="GO:0005681">
    <property type="term" value="C:spliceosomal complex"/>
    <property type="evidence" value="ECO:0007669"/>
    <property type="project" value="UniProtKB-KW"/>
</dbReference>
<sequence>MYNGIGLGTARGSGTNGYVQRNLSFVRPKKEGPSFYRDDEESSSNGLHRSGPNPGILDHERKRKLEVKVAELEDVLTDQGVPPEEIQEKLNSYRKMLMERLAQATTIETDPFGNPK</sequence>
<feature type="region of interest" description="Disordered" evidence="7">
    <location>
        <begin position="1"/>
        <end position="61"/>
    </location>
</feature>
<dbReference type="CDD" id="cd21373">
    <property type="entry name" value="cwf21_SRRM2-like"/>
    <property type="match status" value="1"/>
</dbReference>
<keyword evidence="5" id="KW-0508">mRNA splicing</keyword>
<dbReference type="Gene3D" id="6.10.140.420">
    <property type="match status" value="1"/>
</dbReference>
<dbReference type="GO" id="GO:0006397">
    <property type="term" value="P:mRNA processing"/>
    <property type="evidence" value="ECO:0007669"/>
    <property type="project" value="UniProtKB-KW"/>
</dbReference>
<evidence type="ECO:0000313" key="9">
    <source>
        <dbReference type="EMBL" id="QQP51779.1"/>
    </source>
</evidence>
<dbReference type="InterPro" id="IPR051372">
    <property type="entry name" value="CWC21"/>
</dbReference>
<comment type="similarity">
    <text evidence="2">Belongs to the CWC21 family.</text>
</comment>
<feature type="domain" description="CWF21" evidence="8">
    <location>
        <begin position="57"/>
        <end position="102"/>
    </location>
</feature>
<evidence type="ECO:0000313" key="10">
    <source>
        <dbReference type="Proteomes" id="UP000595437"/>
    </source>
</evidence>
<dbReference type="PANTHER" id="PTHR36562:SF5">
    <property type="entry name" value="SERINE_ARGININE REPETITIVE MATRIX 2"/>
    <property type="match status" value="1"/>
</dbReference>
<dbReference type="AlphaFoldDB" id="A0A7T8HKV4"/>
<proteinExistence type="inferred from homology"/>
<dbReference type="Pfam" id="PF08312">
    <property type="entry name" value="cwf21"/>
    <property type="match status" value="1"/>
</dbReference>
<evidence type="ECO:0000256" key="2">
    <source>
        <dbReference type="ARBA" id="ARBA00005954"/>
    </source>
</evidence>
<feature type="compositionally biased region" description="Gly residues" evidence="7">
    <location>
        <begin position="1"/>
        <end position="15"/>
    </location>
</feature>
<dbReference type="Proteomes" id="UP000595437">
    <property type="component" value="Chromosome 8"/>
</dbReference>
<evidence type="ECO:0000256" key="4">
    <source>
        <dbReference type="ARBA" id="ARBA00022728"/>
    </source>
</evidence>
<comment type="subcellular location">
    <subcellularLocation>
        <location evidence="1">Nucleus</location>
    </subcellularLocation>
</comment>
<dbReference type="SMART" id="SM01115">
    <property type="entry name" value="cwf21"/>
    <property type="match status" value="1"/>
</dbReference>
<dbReference type="InterPro" id="IPR013170">
    <property type="entry name" value="mRNA_splic_Cwf21_dom"/>
</dbReference>
<gene>
    <name evidence="9" type="ORF">FKW44_013226</name>
</gene>
<name>A0A7T8HKV4_CALRO</name>
<evidence type="ECO:0000256" key="6">
    <source>
        <dbReference type="ARBA" id="ARBA00023242"/>
    </source>
</evidence>
<dbReference type="PANTHER" id="PTHR36562">
    <property type="entry name" value="SERINE/ARGININE REPETITIVE MATRIX 2"/>
    <property type="match status" value="1"/>
</dbReference>
<dbReference type="OrthoDB" id="10267305at2759"/>
<keyword evidence="6" id="KW-0539">Nucleus</keyword>
<accession>A0A7T8HKV4</accession>